<dbReference type="Pfam" id="PF13952">
    <property type="entry name" value="DUF4216"/>
    <property type="match status" value="1"/>
</dbReference>
<dbReference type="Proteomes" id="UP000007305">
    <property type="component" value="Chromosome 9"/>
</dbReference>
<evidence type="ECO:0000256" key="1">
    <source>
        <dbReference type="SAM" id="MobiDB-lite"/>
    </source>
</evidence>
<evidence type="ECO:0000313" key="4">
    <source>
        <dbReference type="EnsemblPlants" id="Zm00001eb385470_P001"/>
    </source>
</evidence>
<dbReference type="InParanoid" id="A0A804R5I6"/>
<dbReference type="PANTHER" id="PTHR33018">
    <property type="entry name" value="OS10G0338966 PROTEIN-RELATED"/>
    <property type="match status" value="1"/>
</dbReference>
<evidence type="ECO:0000259" key="2">
    <source>
        <dbReference type="Pfam" id="PF13952"/>
    </source>
</evidence>
<dbReference type="InterPro" id="IPR058352">
    <property type="entry name" value="DUF8039"/>
</dbReference>
<protein>
    <recommendedName>
        <fullName evidence="6">Ubiquitin-like protease family profile domain-containing protein</fullName>
    </recommendedName>
</protein>
<proteinExistence type="predicted"/>
<evidence type="ECO:0000259" key="3">
    <source>
        <dbReference type="Pfam" id="PF26133"/>
    </source>
</evidence>
<dbReference type="InterPro" id="IPR038765">
    <property type="entry name" value="Papain-like_cys_pep_sf"/>
</dbReference>
<reference evidence="4" key="3">
    <citation type="submission" date="2021-05" db="UniProtKB">
        <authorList>
            <consortium name="EnsemblPlants"/>
        </authorList>
    </citation>
    <scope>IDENTIFICATION</scope>
    <source>
        <strain evidence="4">cv. B73</strain>
    </source>
</reference>
<feature type="region of interest" description="Disordered" evidence="1">
    <location>
        <begin position="743"/>
        <end position="849"/>
    </location>
</feature>
<dbReference type="FunCoup" id="A0A804R5I6">
    <property type="interactions" value="1"/>
</dbReference>
<reference evidence="5" key="1">
    <citation type="journal article" date="2009" name="Science">
        <title>The B73 maize genome: complexity, diversity, and dynamics.</title>
        <authorList>
            <person name="Schnable P.S."/>
            <person name="Ware D."/>
            <person name="Fulton R.S."/>
            <person name="Stein J.C."/>
            <person name="Wei F."/>
            <person name="Pasternak S."/>
            <person name="Liang C."/>
            <person name="Zhang J."/>
            <person name="Fulton L."/>
            <person name="Graves T.A."/>
            <person name="Minx P."/>
            <person name="Reily A.D."/>
            <person name="Courtney L."/>
            <person name="Kruchowski S.S."/>
            <person name="Tomlinson C."/>
            <person name="Strong C."/>
            <person name="Delehaunty K."/>
            <person name="Fronick C."/>
            <person name="Courtney B."/>
            <person name="Rock S.M."/>
            <person name="Belter E."/>
            <person name="Du F."/>
            <person name="Kim K."/>
            <person name="Abbott R.M."/>
            <person name="Cotton M."/>
            <person name="Levy A."/>
            <person name="Marchetto P."/>
            <person name="Ochoa K."/>
            <person name="Jackson S.M."/>
            <person name="Gillam B."/>
            <person name="Chen W."/>
            <person name="Yan L."/>
            <person name="Higginbotham J."/>
            <person name="Cardenas M."/>
            <person name="Waligorski J."/>
            <person name="Applebaum E."/>
            <person name="Phelps L."/>
            <person name="Falcone J."/>
            <person name="Kanchi K."/>
            <person name="Thane T."/>
            <person name="Scimone A."/>
            <person name="Thane N."/>
            <person name="Henke J."/>
            <person name="Wang T."/>
            <person name="Ruppert J."/>
            <person name="Shah N."/>
            <person name="Rotter K."/>
            <person name="Hodges J."/>
            <person name="Ingenthron E."/>
            <person name="Cordes M."/>
            <person name="Kohlberg S."/>
            <person name="Sgro J."/>
            <person name="Delgado B."/>
            <person name="Mead K."/>
            <person name="Chinwalla A."/>
            <person name="Leonard S."/>
            <person name="Crouse K."/>
            <person name="Collura K."/>
            <person name="Kudrna D."/>
            <person name="Currie J."/>
            <person name="He R."/>
            <person name="Angelova A."/>
            <person name="Rajasekar S."/>
            <person name="Mueller T."/>
            <person name="Lomeli R."/>
            <person name="Scara G."/>
            <person name="Ko A."/>
            <person name="Delaney K."/>
            <person name="Wissotski M."/>
            <person name="Lopez G."/>
            <person name="Campos D."/>
            <person name="Braidotti M."/>
            <person name="Ashley E."/>
            <person name="Golser W."/>
            <person name="Kim H."/>
            <person name="Lee S."/>
            <person name="Lin J."/>
            <person name="Dujmic Z."/>
            <person name="Kim W."/>
            <person name="Talag J."/>
            <person name="Zuccolo A."/>
            <person name="Fan C."/>
            <person name="Sebastian A."/>
            <person name="Kramer M."/>
            <person name="Spiegel L."/>
            <person name="Nascimento L."/>
            <person name="Zutavern T."/>
            <person name="Miller B."/>
            <person name="Ambroise C."/>
            <person name="Muller S."/>
            <person name="Spooner W."/>
            <person name="Narechania A."/>
            <person name="Ren L."/>
            <person name="Wei S."/>
            <person name="Kumari S."/>
            <person name="Faga B."/>
            <person name="Levy M.J."/>
            <person name="McMahan L."/>
            <person name="Van Buren P."/>
            <person name="Vaughn M.W."/>
            <person name="Ying K."/>
            <person name="Yeh C.-T."/>
            <person name="Emrich S.J."/>
            <person name="Jia Y."/>
            <person name="Kalyanaraman A."/>
            <person name="Hsia A.-P."/>
            <person name="Barbazuk W.B."/>
            <person name="Baucom R.S."/>
            <person name="Brutnell T.P."/>
            <person name="Carpita N.C."/>
            <person name="Chaparro C."/>
            <person name="Chia J.-M."/>
            <person name="Deragon J.-M."/>
            <person name="Estill J.C."/>
            <person name="Fu Y."/>
            <person name="Jeddeloh J.A."/>
            <person name="Han Y."/>
            <person name="Lee H."/>
            <person name="Li P."/>
            <person name="Lisch D.R."/>
            <person name="Liu S."/>
            <person name="Liu Z."/>
            <person name="Nagel D.H."/>
            <person name="McCann M.C."/>
            <person name="SanMiguel P."/>
            <person name="Myers A.M."/>
            <person name="Nettleton D."/>
            <person name="Nguyen J."/>
            <person name="Penning B.W."/>
            <person name="Ponnala L."/>
            <person name="Schneider K.L."/>
            <person name="Schwartz D.C."/>
            <person name="Sharma A."/>
            <person name="Soderlund C."/>
            <person name="Springer N.M."/>
            <person name="Sun Q."/>
            <person name="Wang H."/>
            <person name="Waterman M."/>
            <person name="Westerman R."/>
            <person name="Wolfgruber T.K."/>
            <person name="Yang L."/>
            <person name="Yu Y."/>
            <person name="Zhang L."/>
            <person name="Zhou S."/>
            <person name="Zhu Q."/>
            <person name="Bennetzen J.L."/>
            <person name="Dawe R.K."/>
            <person name="Jiang J."/>
            <person name="Jiang N."/>
            <person name="Presting G.G."/>
            <person name="Wessler S.R."/>
            <person name="Aluru S."/>
            <person name="Martienssen R.A."/>
            <person name="Clifton S.W."/>
            <person name="McCombie W.R."/>
            <person name="Wing R.A."/>
            <person name="Wilson R.K."/>
        </authorList>
    </citation>
    <scope>NUCLEOTIDE SEQUENCE [LARGE SCALE GENOMIC DNA]</scope>
    <source>
        <strain evidence="5">cv. B73</strain>
    </source>
</reference>
<dbReference type="EnsemblPlants" id="Zm00001eb385470_T001">
    <property type="protein sequence ID" value="Zm00001eb385470_P001"/>
    <property type="gene ID" value="Zm00001eb385470"/>
</dbReference>
<reference evidence="4" key="2">
    <citation type="submission" date="2019-07" db="EMBL/GenBank/DDBJ databases">
        <authorList>
            <person name="Seetharam A."/>
            <person name="Woodhouse M."/>
            <person name="Cannon E."/>
        </authorList>
    </citation>
    <scope>NUCLEOTIDE SEQUENCE [LARGE SCALE GENOMIC DNA]</scope>
    <source>
        <strain evidence="4">cv. B73</strain>
    </source>
</reference>
<dbReference type="AlphaFoldDB" id="A0A804R5I6"/>
<evidence type="ECO:0008006" key="6">
    <source>
        <dbReference type="Google" id="ProtNLM"/>
    </source>
</evidence>
<accession>A0A804R5I6</accession>
<sequence length="1112" mass="126173">MEPFIQQHINELREQNPGHTDDWVMKQHKQRFNTWLMVKDIPRGETIEEQTIKGLASGPSRQVTTWQTYDISGFTFCTKSKDKKSMSQNSGVRCEAIDDETGEIITYFGFIEDIWELDYGTFQISVFRCQWVEDKQVTVDNYGVRVLDLSKVGYKDDPWILANRAAQVFYAEQIISNNEKKSTDKPKHVVFPGKQQAIGVDGVSDLEDFNQFNDMSLFIDHPTKIRNVERSIPRNSLPWEVVSEFRAILEEAVARYEDVPEPTQDAPEQTKTTTETSRKRKQSDRKRGDRGLNKFPDKTYKISDVSPKGQPLAPEEALPKFRNALGFLVRDNLDITIRQWRDVSDDVKNQIWNKLLMRFVQPRGSEELVKEYTMKQLAINFRNWRSEMNTKFAKKGLDPTKKYKISAGQWAVFLEQRSSPDFISLSEANSELSKKNKYRHHLGTGGYKRQVPKWTQEDAEKKAAGLPTLSEQLGERAANWLRARKPRETETGVSFDDPIVEEAAKNIYTMAAKQSEGTFKPQRERDILTAGLGNPEHPGRVRGISSKEGWKEGFGPQWEGLYKKRDRYKEEIADYFKEEAKKEFKAMMSQMLSNPPPELMQQLASAMSVQQMTTPQIQIIPAAQPPASTDCTTLPSSVASTGNKDRYPVDDITRPVACTLVIRYGINNKRTKIVATGLAIPGRKYHGNDIPDDYCKVEVTTVVQGYEDDMLDIPGPEDIEKLGQAIKNFILWPRRDVELLDLSNSSQASQAQPSPPSQIAVPIVHPSSPPQTSHAAPHPFSDPPSPPQASPFRAPPPSPPHPLGDPLSTPPSRDPPSPQPSNDPRPSKKSKLPIPKLVSPYQKKKSKATTAGTVRFLKGIGRSLTSQTVDLAEHEESAKKAEATAAKIKKPTKADYKNVPKKYVPGRPLLPLDKLRKVPAGVKRLHDWYMRASSVGIDTISVHIPDHAFIGSNQKAVVTFEDMWLMMNLQRLDVQLVTMFALMQHDQQEILYGTKPNASASKRVGYLNPILISEESHTFRIGKDNDEIREKTDEEVEKRIKEMKKDFEARYATYIGHAMLQFQDREAIMAPYNFKDHWICFLIYPKVGKVLVLDSLNFDPSTYATFLSILEL</sequence>
<dbReference type="SUPFAM" id="SSF54001">
    <property type="entry name" value="Cysteine proteinases"/>
    <property type="match status" value="1"/>
</dbReference>
<dbReference type="PANTHER" id="PTHR33018:SF34">
    <property type="entry name" value="OS02G0472350 PROTEIN"/>
    <property type="match status" value="1"/>
</dbReference>
<name>A0A804R5I6_MAIZE</name>
<feature type="compositionally biased region" description="Basic and acidic residues" evidence="1">
    <location>
        <begin position="285"/>
        <end position="301"/>
    </location>
</feature>
<evidence type="ECO:0000313" key="5">
    <source>
        <dbReference type="Proteomes" id="UP000007305"/>
    </source>
</evidence>
<feature type="region of interest" description="Disordered" evidence="1">
    <location>
        <begin position="257"/>
        <end position="313"/>
    </location>
</feature>
<dbReference type="InterPro" id="IPR025312">
    <property type="entry name" value="DUF4216"/>
</dbReference>
<feature type="region of interest" description="Disordered" evidence="1">
    <location>
        <begin position="529"/>
        <end position="548"/>
    </location>
</feature>
<feature type="compositionally biased region" description="Pro residues" evidence="1">
    <location>
        <begin position="780"/>
        <end position="823"/>
    </location>
</feature>
<dbReference type="Pfam" id="PF26133">
    <property type="entry name" value="DUF8039"/>
    <property type="match status" value="1"/>
</dbReference>
<organism evidence="4 5">
    <name type="scientific">Zea mays</name>
    <name type="common">Maize</name>
    <dbReference type="NCBI Taxonomy" id="4577"/>
    <lineage>
        <taxon>Eukaryota</taxon>
        <taxon>Viridiplantae</taxon>
        <taxon>Streptophyta</taxon>
        <taxon>Embryophyta</taxon>
        <taxon>Tracheophyta</taxon>
        <taxon>Spermatophyta</taxon>
        <taxon>Magnoliopsida</taxon>
        <taxon>Liliopsida</taxon>
        <taxon>Poales</taxon>
        <taxon>Poaceae</taxon>
        <taxon>PACMAD clade</taxon>
        <taxon>Panicoideae</taxon>
        <taxon>Andropogonodae</taxon>
        <taxon>Andropogoneae</taxon>
        <taxon>Tripsacinae</taxon>
        <taxon>Zea</taxon>
    </lineage>
</organism>
<feature type="domain" description="DUF4216" evidence="2">
    <location>
        <begin position="115"/>
        <end position="177"/>
    </location>
</feature>
<feature type="compositionally biased region" description="Low complexity" evidence="1">
    <location>
        <begin position="745"/>
        <end position="764"/>
    </location>
</feature>
<dbReference type="Gramene" id="Zm00001eb385470_T001">
    <property type="protein sequence ID" value="Zm00001eb385470_P001"/>
    <property type="gene ID" value="Zm00001eb385470"/>
</dbReference>
<keyword evidence="5" id="KW-1185">Reference proteome</keyword>
<dbReference type="Gene3D" id="3.40.395.10">
    <property type="entry name" value="Adenoviral Proteinase, Chain A"/>
    <property type="match status" value="1"/>
</dbReference>
<feature type="domain" description="DUF8039" evidence="3">
    <location>
        <begin position="647"/>
        <end position="739"/>
    </location>
</feature>